<dbReference type="GO" id="GO:0017119">
    <property type="term" value="C:Golgi transport complex"/>
    <property type="evidence" value="ECO:0007669"/>
    <property type="project" value="TreeGrafter"/>
</dbReference>
<dbReference type="GO" id="GO:0016020">
    <property type="term" value="C:membrane"/>
    <property type="evidence" value="ECO:0007669"/>
    <property type="project" value="InterPro"/>
</dbReference>
<feature type="region of interest" description="Disordered" evidence="1">
    <location>
        <begin position="176"/>
        <end position="249"/>
    </location>
</feature>
<dbReference type="EMBL" id="KZ819321">
    <property type="protein sequence ID" value="PWN24094.1"/>
    <property type="molecule type" value="Genomic_DNA"/>
</dbReference>
<dbReference type="GO" id="GO:0015031">
    <property type="term" value="P:protein transport"/>
    <property type="evidence" value="ECO:0007669"/>
    <property type="project" value="InterPro"/>
</dbReference>
<dbReference type="Pfam" id="PF12022">
    <property type="entry name" value="COG2_C"/>
    <property type="match status" value="1"/>
</dbReference>
<evidence type="ECO:0000313" key="4">
    <source>
        <dbReference type="Proteomes" id="UP000245942"/>
    </source>
</evidence>
<feature type="region of interest" description="Disordered" evidence="1">
    <location>
        <begin position="1"/>
        <end position="37"/>
    </location>
</feature>
<feature type="compositionally biased region" description="Basic and acidic residues" evidence="1">
    <location>
        <begin position="1"/>
        <end position="20"/>
    </location>
</feature>
<dbReference type="RefSeq" id="XP_025351254.1">
    <property type="nucleotide sequence ID" value="XM_025494003.1"/>
</dbReference>
<dbReference type="GeneID" id="37015737"/>
<evidence type="ECO:0000259" key="2">
    <source>
        <dbReference type="Pfam" id="PF12022"/>
    </source>
</evidence>
<gene>
    <name evidence="3" type="ORF">BCV69DRAFT_296393</name>
</gene>
<proteinExistence type="predicted"/>
<dbReference type="OrthoDB" id="332281at2759"/>
<dbReference type="PANTHER" id="PTHR12961:SF0">
    <property type="entry name" value="CONSERVED OLIGOMERIC GOLGI COMPLEX SUBUNIT 2"/>
    <property type="match status" value="1"/>
</dbReference>
<dbReference type="AlphaFoldDB" id="A0A316UGP1"/>
<dbReference type="GO" id="GO:0006891">
    <property type="term" value="P:intra-Golgi vesicle-mediated transport"/>
    <property type="evidence" value="ECO:0007669"/>
    <property type="project" value="TreeGrafter"/>
</dbReference>
<name>A0A316UGP1_9BASI</name>
<organism evidence="3 4">
    <name type="scientific">Pseudomicrostroma glucosiphilum</name>
    <dbReference type="NCBI Taxonomy" id="1684307"/>
    <lineage>
        <taxon>Eukaryota</taxon>
        <taxon>Fungi</taxon>
        <taxon>Dikarya</taxon>
        <taxon>Basidiomycota</taxon>
        <taxon>Ustilaginomycotina</taxon>
        <taxon>Exobasidiomycetes</taxon>
        <taxon>Microstromatales</taxon>
        <taxon>Microstromatales incertae sedis</taxon>
        <taxon>Pseudomicrostroma</taxon>
    </lineage>
</organism>
<feature type="compositionally biased region" description="Basic and acidic residues" evidence="1">
    <location>
        <begin position="203"/>
        <end position="222"/>
    </location>
</feature>
<reference evidence="3 4" key="1">
    <citation type="journal article" date="2018" name="Mol. Biol. Evol.">
        <title>Broad Genomic Sampling Reveals a Smut Pathogenic Ancestry of the Fungal Clade Ustilaginomycotina.</title>
        <authorList>
            <person name="Kijpornyongpan T."/>
            <person name="Mondo S.J."/>
            <person name="Barry K."/>
            <person name="Sandor L."/>
            <person name="Lee J."/>
            <person name="Lipzen A."/>
            <person name="Pangilinan J."/>
            <person name="LaButti K."/>
            <person name="Hainaut M."/>
            <person name="Henrissat B."/>
            <person name="Grigoriev I.V."/>
            <person name="Spatafora J.W."/>
            <person name="Aime M.C."/>
        </authorList>
    </citation>
    <scope>NUCLEOTIDE SEQUENCE [LARGE SCALE GENOMIC DNA]</scope>
    <source>
        <strain evidence="3 4">MCA 4718</strain>
    </source>
</reference>
<feature type="compositionally biased region" description="Polar residues" evidence="1">
    <location>
        <begin position="24"/>
        <end position="33"/>
    </location>
</feature>
<feature type="domain" description="COG complex component COG2 C-terminal" evidence="2">
    <location>
        <begin position="609"/>
        <end position="978"/>
    </location>
</feature>
<dbReference type="Proteomes" id="UP000245942">
    <property type="component" value="Unassembled WGS sequence"/>
</dbReference>
<accession>A0A316UGP1</accession>
<feature type="region of interest" description="Disordered" evidence="1">
    <location>
        <begin position="261"/>
        <end position="282"/>
    </location>
</feature>
<dbReference type="InterPro" id="IPR009316">
    <property type="entry name" value="COG2"/>
</dbReference>
<dbReference type="STRING" id="1684307.A0A316UGP1"/>
<feature type="compositionally biased region" description="Polar residues" evidence="1">
    <location>
        <begin position="178"/>
        <end position="188"/>
    </location>
</feature>
<protein>
    <submittedName>
        <fullName evidence="3">COG2-domain-containing protein</fullName>
    </submittedName>
</protein>
<evidence type="ECO:0000256" key="1">
    <source>
        <dbReference type="SAM" id="MobiDB-lite"/>
    </source>
</evidence>
<evidence type="ECO:0000313" key="3">
    <source>
        <dbReference type="EMBL" id="PWN24094.1"/>
    </source>
</evidence>
<keyword evidence="4" id="KW-1185">Reference proteome</keyword>
<sequence>MATTEHLEYEHDHTRPDNHHMTLPSATPLSHSSPALRAGEVFNPSDLLCSLLPASLGSHSKQLTAYDDQLSGELETVVDDEYKEFIALAARLGGERQRIDRLAHWAGDSGQEGLEGVRLCVDKERDEVMAAQSDVLHLLTSRQAIETRKTDLRALLSFSDTVQRLEGLLLIPTGAEVASSSARATANPSPRPHHGSASRASGRPHEDDDDLIRRMKGERHPNNEQNGGDRSSLEDELGTYDSDASSSAVNRRNLANVALQSEAMPKAAPQKQLHHTGRNLDLPTRIARAKTTWESLDFLRRAAAKLPAHAKDAQILEGSSSALSNKVPFLERHEQRLSAIQTTLKGDLRSLFSRLMTPGALLVEIDEPAGLVSNPNSIGDLDRWSRIAPGLSQSQALSEKMKERKTWMIMLLEAWTSIGTDVETSITEVQEHLCEKFVAPWCQDFVRLDRDVRNTHFRALASSAASHLQVNGGPPLLHTDDTRDMSPFLPMFNTIIRFVHSMRGLTALLESFDPIGNRPKTLLSSDESNESARKRHSRIQPFEAVIWSSISTALIGQVGERLFYVGAPDEFHRNYTTTQDFLDILSHYCPSAEAKRAWREHPSFLAFMKRWQLSVYFQMRYRSIATSFESELAPMPRSFATPKEAQPLPLLTATQSAIVAFVAPWSRSAHLTPLIARQLKLSLMVVARYYTWMCDQQMLLTKVEGQVDELNAVSNRQFAISQGGGAIPSRSATPDLDSQTLDERSLKALAILAADAVWFRSEAARRLKEDIIPMTSSTRGWSEEASTLPSEISAALTDAFPYESRLLPSVGAAIVSLLKSRCAEALRLVRSINTQYRGGTSGPSTPNAELLSSQVEPSYFVPQIFRPLRAFLGKGDRSGEQFMTPGRLVAKEYRLSWATEVVDDVAMRYAASLTQMIQNYESLRRLKRGNMTGSGGFGGLASSFFRGGSNFSNQTAPGTSNGDDSEWVRMQVQMRVDVARLEQDLKELGEVGVDIDLDRSEPWSKLRALAAGQDRV</sequence>
<dbReference type="InterPro" id="IPR024603">
    <property type="entry name" value="COG_complex_COG2_C"/>
</dbReference>
<dbReference type="PANTHER" id="PTHR12961">
    <property type="entry name" value="CONSERVED OLIGOMERIC GOLGI COMPLEX COMPONENT 2"/>
    <property type="match status" value="1"/>
</dbReference>
<dbReference type="GO" id="GO:0007030">
    <property type="term" value="P:Golgi organization"/>
    <property type="evidence" value="ECO:0007669"/>
    <property type="project" value="InterPro"/>
</dbReference>